<evidence type="ECO:0000313" key="1">
    <source>
        <dbReference type="EMBL" id="XAH74472.1"/>
    </source>
</evidence>
<reference evidence="1 2" key="1">
    <citation type="submission" date="2024-02" db="EMBL/GenBank/DDBJ databases">
        <title>Bacterial strain from lacustrine sediment.</title>
        <authorList>
            <person name="Petit C."/>
            <person name="Fadhlaoui K."/>
        </authorList>
    </citation>
    <scope>NUCLEOTIDE SEQUENCE [LARGE SCALE GENOMIC DNA]</scope>
    <source>
        <strain evidence="1 2">IPX-CK</strain>
    </source>
</reference>
<protein>
    <recommendedName>
        <fullName evidence="3">DUF1450 domain-containing protein</fullName>
    </recommendedName>
</protein>
<evidence type="ECO:0008006" key="3">
    <source>
        <dbReference type="Google" id="ProtNLM"/>
    </source>
</evidence>
<evidence type="ECO:0000313" key="2">
    <source>
        <dbReference type="Proteomes" id="UP001451571"/>
    </source>
</evidence>
<accession>A0ABZ3EYS4</accession>
<dbReference type="RefSeq" id="WP_342758065.1">
    <property type="nucleotide sequence ID" value="NZ_CP146256.1"/>
</dbReference>
<proteinExistence type="predicted"/>
<sequence>MKKVKVCKHCSNFDNKEIKSWAKDVDCKLKFECIGKCRKKCPELTDKYFGKIDGKLIICSSKEDFFAQMK</sequence>
<name>A0ABZ3EYS4_9FIRM</name>
<organism evidence="1 2">
    <name type="scientific">Kineothrix sedimenti</name>
    <dbReference type="NCBI Taxonomy" id="3123317"/>
    <lineage>
        <taxon>Bacteria</taxon>
        <taxon>Bacillati</taxon>
        <taxon>Bacillota</taxon>
        <taxon>Clostridia</taxon>
        <taxon>Lachnospirales</taxon>
        <taxon>Lachnospiraceae</taxon>
        <taxon>Kineothrix</taxon>
    </lineage>
</organism>
<dbReference type="Proteomes" id="UP001451571">
    <property type="component" value="Chromosome"/>
</dbReference>
<gene>
    <name evidence="1" type="ORF">V6984_01545</name>
</gene>
<keyword evidence="2" id="KW-1185">Reference proteome</keyword>
<dbReference type="EMBL" id="CP146256">
    <property type="protein sequence ID" value="XAH74472.1"/>
    <property type="molecule type" value="Genomic_DNA"/>
</dbReference>